<name>X1GFU7_9ZZZZ</name>
<organism evidence="1">
    <name type="scientific">marine sediment metagenome</name>
    <dbReference type="NCBI Taxonomy" id="412755"/>
    <lineage>
        <taxon>unclassified sequences</taxon>
        <taxon>metagenomes</taxon>
        <taxon>ecological metagenomes</taxon>
    </lineage>
</organism>
<sequence>PKCACPFGHMAEVTLIIDNEVFEHERFIYSPGPPEKTIEIKTEDIHQLVSTGPNKVVYYQD</sequence>
<dbReference type="GO" id="GO:0002161">
    <property type="term" value="F:aminoacyl-tRNA deacylase activity"/>
    <property type="evidence" value="ECO:0007669"/>
    <property type="project" value="InterPro"/>
</dbReference>
<comment type="caution">
    <text evidence="1">The sequence shown here is derived from an EMBL/GenBank/DDBJ whole genome shotgun (WGS) entry which is preliminary data.</text>
</comment>
<reference evidence="1" key="1">
    <citation type="journal article" date="2014" name="Front. Microbiol.">
        <title>High frequency of phylogenetically diverse reductive dehalogenase-homologous genes in deep subseafloor sedimentary metagenomes.</title>
        <authorList>
            <person name="Kawai M."/>
            <person name="Futagami T."/>
            <person name="Toyoda A."/>
            <person name="Takaki Y."/>
            <person name="Nishi S."/>
            <person name="Hori S."/>
            <person name="Arai W."/>
            <person name="Tsubouchi T."/>
            <person name="Morono Y."/>
            <person name="Uchiyama I."/>
            <person name="Ito T."/>
            <person name="Fujiyama A."/>
            <person name="Inagaki F."/>
            <person name="Takami H."/>
        </authorList>
    </citation>
    <scope>NUCLEOTIDE SEQUENCE</scope>
    <source>
        <strain evidence="1">Expedition CK06-06</strain>
    </source>
</reference>
<feature type="non-terminal residue" evidence="1">
    <location>
        <position position="1"/>
    </location>
</feature>
<accession>X1GFU7</accession>
<dbReference type="AlphaFoldDB" id="X1GFU7"/>
<dbReference type="InterPro" id="IPR036754">
    <property type="entry name" value="YbaK/aa-tRNA-synt-asso_dom_sf"/>
</dbReference>
<dbReference type="Gene3D" id="3.90.960.10">
    <property type="entry name" value="YbaK/aminoacyl-tRNA synthetase-associated domain"/>
    <property type="match status" value="1"/>
</dbReference>
<evidence type="ECO:0000313" key="1">
    <source>
        <dbReference type="EMBL" id="GAH43700.1"/>
    </source>
</evidence>
<protein>
    <submittedName>
        <fullName evidence="1">Uncharacterized protein</fullName>
    </submittedName>
</protein>
<dbReference type="EMBL" id="BARU01005968">
    <property type="protein sequence ID" value="GAH43700.1"/>
    <property type="molecule type" value="Genomic_DNA"/>
</dbReference>
<dbReference type="SUPFAM" id="SSF55826">
    <property type="entry name" value="YbaK/ProRS associated domain"/>
    <property type="match status" value="1"/>
</dbReference>
<proteinExistence type="predicted"/>
<gene>
    <name evidence="1" type="ORF">S03H2_11714</name>
</gene>